<dbReference type="Proteomes" id="UP000291117">
    <property type="component" value="Unassembled WGS sequence"/>
</dbReference>
<dbReference type="AlphaFoldDB" id="A0A4R0NIA9"/>
<proteinExistence type="predicted"/>
<dbReference type="OrthoDB" id="2579961at2"/>
<gene>
    <name evidence="1" type="ORF">EZ444_04540</name>
</gene>
<organism evidence="1 2">
    <name type="scientific">Pedobacter hiemivivus</name>
    <dbReference type="NCBI Taxonomy" id="2530454"/>
    <lineage>
        <taxon>Bacteria</taxon>
        <taxon>Pseudomonadati</taxon>
        <taxon>Bacteroidota</taxon>
        <taxon>Sphingobacteriia</taxon>
        <taxon>Sphingobacteriales</taxon>
        <taxon>Sphingobacteriaceae</taxon>
        <taxon>Pedobacter</taxon>
    </lineage>
</organism>
<evidence type="ECO:0000313" key="1">
    <source>
        <dbReference type="EMBL" id="TCC98554.1"/>
    </source>
</evidence>
<sequence length="572" mass="63460">MKIQYQIIFIGLAIAGLFVIPVKAQQTYLSGTARSSIEPRTYPFSVALAGYGYPRGGRFSLEWIKMDNVRWGKLAGHSTTFTVLDKVMYAADKNGAVTYAPIKRKNANWRKLTELEGIISLASYKGRLFALTANDELMRFELKNKNADWVKIAKFNGLSYDVHLKSIAINNGKLYGLDKNNNIFEGRHRTDGNLSVSAVAVAAEKQTVLIVGTDVCGFNHDFISSIKQQVFRKHKIPPSAVLINASHTHFAPSTQDWTTWGGHQLPDSVYLNDVVKPAMIAVIESAIKSMKPSVLSFGRGKTTIGANRSLEGAEVPYDNDVDVLSIERVKDHHKTLVFLTGCHPVFKNEGIEGFTVSPNYPGVTRALLEKETGVTDALFIQGCGGDINPLSNDHVKTGNDLAADVKRILNSPLQKLSGKVTFYLDSVNFPVDRWSNERIATFRKENDNGKADVNAEKNVRWADLMFKLDKSNKIPASMPVYIQTINIGNWKLVGLSREAVTDYSIGVKKLWPGKLVSVAGYCNDVSSYLPTSRHIKAGSYEGLGSFFWYGQPSVFPLNVYETIIDKIKTQNY</sequence>
<reference evidence="1 2" key="1">
    <citation type="submission" date="2019-02" db="EMBL/GenBank/DDBJ databases">
        <title>Pedobacter sp. RP-3-8 sp. nov., isolated from Arctic soil.</title>
        <authorList>
            <person name="Dahal R.H."/>
        </authorList>
    </citation>
    <scope>NUCLEOTIDE SEQUENCE [LARGE SCALE GENOMIC DNA]</scope>
    <source>
        <strain evidence="1 2">RP-3-8</strain>
    </source>
</reference>
<keyword evidence="2" id="KW-1185">Reference proteome</keyword>
<evidence type="ECO:0008006" key="3">
    <source>
        <dbReference type="Google" id="ProtNLM"/>
    </source>
</evidence>
<dbReference type="RefSeq" id="WP_131607537.1">
    <property type="nucleotide sequence ID" value="NZ_SJSM01000002.1"/>
</dbReference>
<accession>A0A4R0NIA9</accession>
<dbReference type="EMBL" id="SJSM01000002">
    <property type="protein sequence ID" value="TCC98554.1"/>
    <property type="molecule type" value="Genomic_DNA"/>
</dbReference>
<comment type="caution">
    <text evidence="1">The sequence shown here is derived from an EMBL/GenBank/DDBJ whole genome shotgun (WGS) entry which is preliminary data.</text>
</comment>
<protein>
    <recommendedName>
        <fullName evidence="3">Neutral/alkaline non-lysosomal ceramidase N-terminal domain-containing protein</fullName>
    </recommendedName>
</protein>
<evidence type="ECO:0000313" key="2">
    <source>
        <dbReference type="Proteomes" id="UP000291117"/>
    </source>
</evidence>
<name>A0A4R0NIA9_9SPHI</name>